<proteinExistence type="predicted"/>
<name>A0A812TWF7_9DINO</name>
<dbReference type="InterPro" id="IPR016039">
    <property type="entry name" value="Thiolase-like"/>
</dbReference>
<dbReference type="EMBL" id="CAJNDS010002610">
    <property type="protein sequence ID" value="CAE7544109.1"/>
    <property type="molecule type" value="Genomic_DNA"/>
</dbReference>
<protein>
    <submittedName>
        <fullName evidence="2">PksN protein</fullName>
    </submittedName>
</protein>
<dbReference type="Gene3D" id="3.40.47.10">
    <property type="match status" value="1"/>
</dbReference>
<organism evidence="2 3">
    <name type="scientific">Symbiodinium natans</name>
    <dbReference type="NCBI Taxonomy" id="878477"/>
    <lineage>
        <taxon>Eukaryota</taxon>
        <taxon>Sar</taxon>
        <taxon>Alveolata</taxon>
        <taxon>Dinophyceae</taxon>
        <taxon>Suessiales</taxon>
        <taxon>Symbiodiniaceae</taxon>
        <taxon>Symbiodinium</taxon>
    </lineage>
</organism>
<dbReference type="AlphaFoldDB" id="A0A812TWF7"/>
<dbReference type="Proteomes" id="UP000604046">
    <property type="component" value="Unassembled WGS sequence"/>
</dbReference>
<dbReference type="SUPFAM" id="SSF53901">
    <property type="entry name" value="Thiolase-like"/>
    <property type="match status" value="1"/>
</dbReference>
<dbReference type="OrthoDB" id="329835at2759"/>
<dbReference type="Pfam" id="PF02801">
    <property type="entry name" value="Ketoacyl-synt_C"/>
    <property type="match status" value="1"/>
</dbReference>
<evidence type="ECO:0000313" key="2">
    <source>
        <dbReference type="EMBL" id="CAE7544109.1"/>
    </source>
</evidence>
<reference evidence="2" key="1">
    <citation type="submission" date="2021-02" db="EMBL/GenBank/DDBJ databases">
        <authorList>
            <person name="Dougan E. K."/>
            <person name="Rhodes N."/>
            <person name="Thang M."/>
            <person name="Chan C."/>
        </authorList>
    </citation>
    <scope>NUCLEOTIDE SEQUENCE</scope>
</reference>
<feature type="domain" description="Beta-ketoacyl synthase C-terminal" evidence="1">
    <location>
        <begin position="32"/>
        <end position="82"/>
    </location>
</feature>
<dbReference type="InterPro" id="IPR014031">
    <property type="entry name" value="Ketoacyl_synth_C"/>
</dbReference>
<evidence type="ECO:0000259" key="1">
    <source>
        <dbReference type="Pfam" id="PF02801"/>
    </source>
</evidence>
<dbReference type="GO" id="GO:0016746">
    <property type="term" value="F:acyltransferase activity"/>
    <property type="evidence" value="ECO:0007669"/>
    <property type="project" value="InterPro"/>
</dbReference>
<evidence type="ECO:0000313" key="3">
    <source>
        <dbReference type="Proteomes" id="UP000604046"/>
    </source>
</evidence>
<gene>
    <name evidence="2" type="primary">pksN</name>
    <name evidence="2" type="ORF">SNAT2548_LOCUS30519</name>
</gene>
<accession>A0A812TWF7</accession>
<keyword evidence="3" id="KW-1185">Reference proteome</keyword>
<comment type="caution">
    <text evidence="2">The sequence shown here is derived from an EMBL/GenBank/DDBJ whole genome shotgun (WGS) entry which is preliminary data.</text>
</comment>
<sequence length="86" mass="9618">MSMHQEEQKEKRQRTNEWNTLDLIPVSADIARRETHKMTAAGQARAIQVAMNMLGEDPWSISYVECHCTGTRIGDGIEAVGLGFTV</sequence>